<gene>
    <name evidence="11" type="primary">CHT3</name>
    <name evidence="11" type="ORF">AWC38_SpisGene18848</name>
</gene>
<evidence type="ECO:0000313" key="11">
    <source>
        <dbReference type="EMBL" id="PFX16852.1"/>
    </source>
</evidence>
<feature type="domain" description="GH18" evidence="10">
    <location>
        <begin position="32"/>
        <end position="345"/>
    </location>
</feature>
<evidence type="ECO:0000256" key="2">
    <source>
        <dbReference type="ARBA" id="ARBA00022801"/>
    </source>
</evidence>
<feature type="domain" description="Chitin-binding type-2" evidence="9">
    <location>
        <begin position="393"/>
        <end position="447"/>
    </location>
</feature>
<dbReference type="InterPro" id="IPR036508">
    <property type="entry name" value="Chitin-bd_dom_sf"/>
</dbReference>
<keyword evidence="8" id="KW-0732">Signal</keyword>
<feature type="signal peptide" evidence="8">
    <location>
        <begin position="1"/>
        <end position="20"/>
    </location>
</feature>
<evidence type="ECO:0000256" key="4">
    <source>
        <dbReference type="ARBA" id="ARBA00023295"/>
    </source>
</evidence>
<dbReference type="Proteomes" id="UP000225706">
    <property type="component" value="Unassembled WGS sequence"/>
</dbReference>
<keyword evidence="4 5" id="KW-0326">Glycosidase</keyword>
<dbReference type="GO" id="GO:0005975">
    <property type="term" value="P:carbohydrate metabolic process"/>
    <property type="evidence" value="ECO:0007669"/>
    <property type="project" value="InterPro"/>
</dbReference>
<accession>A0A2B4RKS9</accession>
<evidence type="ECO:0000256" key="5">
    <source>
        <dbReference type="RuleBase" id="RU000489"/>
    </source>
</evidence>
<dbReference type="SMART" id="SM00494">
    <property type="entry name" value="ChtBD2"/>
    <property type="match status" value="1"/>
</dbReference>
<dbReference type="Gene3D" id="3.20.20.80">
    <property type="entry name" value="Glycosidases"/>
    <property type="match status" value="1"/>
</dbReference>
<dbReference type="GO" id="GO:0008843">
    <property type="term" value="F:endochitinase activity"/>
    <property type="evidence" value="ECO:0007669"/>
    <property type="project" value="UniProtKB-EC"/>
</dbReference>
<dbReference type="PROSITE" id="PS01095">
    <property type="entry name" value="GH18_1"/>
    <property type="match status" value="1"/>
</dbReference>
<feature type="compositionally biased region" description="Pro residues" evidence="7">
    <location>
        <begin position="354"/>
        <end position="392"/>
    </location>
</feature>
<evidence type="ECO:0000256" key="3">
    <source>
        <dbReference type="ARBA" id="ARBA00023157"/>
    </source>
</evidence>
<dbReference type="EC" id="3.2.1.14" evidence="1"/>
<keyword evidence="3" id="KW-1015">Disulfide bond</keyword>
<feature type="region of interest" description="Disordered" evidence="7">
    <location>
        <begin position="348"/>
        <end position="401"/>
    </location>
</feature>
<dbReference type="InterPro" id="IPR001223">
    <property type="entry name" value="Glyco_hydro18_cat"/>
</dbReference>
<dbReference type="PROSITE" id="PS51910">
    <property type="entry name" value="GH18_2"/>
    <property type="match status" value="1"/>
</dbReference>
<dbReference type="GO" id="GO:0008061">
    <property type="term" value="F:chitin binding"/>
    <property type="evidence" value="ECO:0007669"/>
    <property type="project" value="InterPro"/>
</dbReference>
<evidence type="ECO:0000256" key="6">
    <source>
        <dbReference type="RuleBase" id="RU004453"/>
    </source>
</evidence>
<evidence type="ECO:0000313" key="12">
    <source>
        <dbReference type="Proteomes" id="UP000225706"/>
    </source>
</evidence>
<dbReference type="SUPFAM" id="SSF57625">
    <property type="entry name" value="Invertebrate chitin-binding proteins"/>
    <property type="match status" value="1"/>
</dbReference>
<evidence type="ECO:0000259" key="10">
    <source>
        <dbReference type="PROSITE" id="PS51910"/>
    </source>
</evidence>
<name>A0A2B4RKS9_STYPI</name>
<protein>
    <recommendedName>
        <fullName evidence="1">chitinase</fullName>
        <ecNumber evidence="1">3.2.1.14</ecNumber>
    </recommendedName>
</protein>
<keyword evidence="12" id="KW-1185">Reference proteome</keyword>
<evidence type="ECO:0000256" key="1">
    <source>
        <dbReference type="ARBA" id="ARBA00012729"/>
    </source>
</evidence>
<dbReference type="GO" id="GO:0006032">
    <property type="term" value="P:chitin catabolic process"/>
    <property type="evidence" value="ECO:0007669"/>
    <property type="project" value="UniProtKB-ARBA"/>
</dbReference>
<dbReference type="AlphaFoldDB" id="A0A2B4RKS9"/>
<evidence type="ECO:0000256" key="8">
    <source>
        <dbReference type="SAM" id="SignalP"/>
    </source>
</evidence>
<dbReference type="InterPro" id="IPR001579">
    <property type="entry name" value="Glyco_hydro_18_chit_AS"/>
</dbReference>
<dbReference type="EMBL" id="LSMT01000513">
    <property type="protein sequence ID" value="PFX16852.1"/>
    <property type="molecule type" value="Genomic_DNA"/>
</dbReference>
<comment type="similarity">
    <text evidence="6">Belongs to the glycosyl hydrolase 18 family.</text>
</comment>
<evidence type="ECO:0000259" key="9">
    <source>
        <dbReference type="PROSITE" id="PS50940"/>
    </source>
</evidence>
<evidence type="ECO:0000256" key="7">
    <source>
        <dbReference type="SAM" id="MobiDB-lite"/>
    </source>
</evidence>
<proteinExistence type="inferred from homology"/>
<dbReference type="InterPro" id="IPR017853">
    <property type="entry name" value="GH"/>
</dbReference>
<dbReference type="Pfam" id="PF00704">
    <property type="entry name" value="Glyco_hydro_18"/>
    <property type="match status" value="1"/>
</dbReference>
<dbReference type="OrthoDB" id="6020543at2759"/>
<comment type="caution">
    <text evidence="11">The sequence shown here is derived from an EMBL/GenBank/DDBJ whole genome shotgun (WGS) entry which is preliminary data.</text>
</comment>
<dbReference type="InterPro" id="IPR050542">
    <property type="entry name" value="Glycosyl_Hydrlase18_Chitinase"/>
</dbReference>
<reference evidence="12" key="1">
    <citation type="journal article" date="2017" name="bioRxiv">
        <title>Comparative analysis of the genomes of Stylophora pistillata and Acropora digitifera provides evidence for extensive differences between species of corals.</title>
        <authorList>
            <person name="Voolstra C.R."/>
            <person name="Li Y."/>
            <person name="Liew Y.J."/>
            <person name="Baumgarten S."/>
            <person name="Zoccola D."/>
            <person name="Flot J.-F."/>
            <person name="Tambutte S."/>
            <person name="Allemand D."/>
            <person name="Aranda M."/>
        </authorList>
    </citation>
    <scope>NUCLEOTIDE SEQUENCE [LARGE SCALE GENOMIC DNA]</scope>
</reference>
<dbReference type="PROSITE" id="PS50940">
    <property type="entry name" value="CHIT_BIND_II"/>
    <property type="match status" value="1"/>
</dbReference>
<keyword evidence="2 5" id="KW-0378">Hydrolase</keyword>
<dbReference type="SUPFAM" id="SSF51445">
    <property type="entry name" value="(Trans)glycosidases"/>
    <property type="match status" value="1"/>
</dbReference>
<dbReference type="Pfam" id="PF01607">
    <property type="entry name" value="CBM_14"/>
    <property type="match status" value="1"/>
</dbReference>
<feature type="chain" id="PRO_5012676663" description="chitinase" evidence="8">
    <location>
        <begin position="21"/>
        <end position="447"/>
    </location>
</feature>
<dbReference type="Gene3D" id="2.170.140.10">
    <property type="entry name" value="Chitin binding domain"/>
    <property type="match status" value="1"/>
</dbReference>
<dbReference type="STRING" id="50429.A0A2B4RKS9"/>
<dbReference type="PANTHER" id="PTHR45708:SF49">
    <property type="entry name" value="ENDOCHITINASE"/>
    <property type="match status" value="1"/>
</dbReference>
<dbReference type="GO" id="GO:0005576">
    <property type="term" value="C:extracellular region"/>
    <property type="evidence" value="ECO:0007669"/>
    <property type="project" value="InterPro"/>
</dbReference>
<organism evidence="11 12">
    <name type="scientific">Stylophora pistillata</name>
    <name type="common">Smooth cauliflower coral</name>
    <dbReference type="NCBI Taxonomy" id="50429"/>
    <lineage>
        <taxon>Eukaryota</taxon>
        <taxon>Metazoa</taxon>
        <taxon>Cnidaria</taxon>
        <taxon>Anthozoa</taxon>
        <taxon>Hexacorallia</taxon>
        <taxon>Scleractinia</taxon>
        <taxon>Astrocoeniina</taxon>
        <taxon>Pocilloporidae</taxon>
        <taxon>Stylophora</taxon>
    </lineage>
</organism>
<sequence length="447" mass="48490">MSNIFSFIVVFLFSIGVTWTLRVPRSTFSGRQLLVGYWGQNGAGPANGPANYEKSLPEVCRTTKYDILAVSFVIVFFDPRNKGLPALNFAYHCETSVSPEYPFLLRCPKIEEGILECQKRGKKVLMSIGGATGDGTLPSADQARELARTLFDLFLAVGNRYQDLRPFGSAVMDGIDLDIEGGNKKNYGVFIEELRTLMDNDPSKGYLITGAPQCPFPDHFLGPGPGTGLEEAGHLVDHLYIQFYNNYCHTGAGNWFTDTLDKWLKFASSKTPRGPLIFIGLPAATKGASGAHFYRPPAELTKMYQAVKNLPGIGGIMLWDVSWDQNNVISGQRYSEYAFKELGGAILPPATTSAPPPPVSTQAPPPPPPPVSTQAPTPPSPVTTQAPPPPTGPFSCESAGDGLHPDPSDCSKYIQCFGGRQFNQSCAGGLLFNPKTKVCDWPQNVQC</sequence>
<dbReference type="PANTHER" id="PTHR45708">
    <property type="entry name" value="ENDOCHITINASE"/>
    <property type="match status" value="1"/>
</dbReference>
<dbReference type="InterPro" id="IPR002557">
    <property type="entry name" value="Chitin-bd_dom"/>
</dbReference>